<dbReference type="InterPro" id="IPR035897">
    <property type="entry name" value="Toll_tir_struct_dom_sf"/>
</dbReference>
<dbReference type="Gene3D" id="1.10.533.10">
    <property type="entry name" value="Death Domain, Fas"/>
    <property type="match status" value="1"/>
</dbReference>
<dbReference type="AlphaFoldDB" id="A0A6P4YTT3"/>
<keyword evidence="3" id="KW-1185">Reference proteome</keyword>
<name>A0A6P4YTT3_BRABE</name>
<feature type="compositionally biased region" description="Basic and acidic residues" evidence="1">
    <location>
        <begin position="307"/>
        <end position="325"/>
    </location>
</feature>
<dbReference type="KEGG" id="bbel:109476340"/>
<accession>A0A6P4YTT3</accession>
<dbReference type="OrthoDB" id="10007943at2759"/>
<protein>
    <submittedName>
        <fullName evidence="4">Uncharacterized protein LOC109476340</fullName>
    </submittedName>
</protein>
<organism evidence="3 4">
    <name type="scientific">Branchiostoma belcheri</name>
    <name type="common">Amphioxus</name>
    <dbReference type="NCBI Taxonomy" id="7741"/>
    <lineage>
        <taxon>Eukaryota</taxon>
        <taxon>Metazoa</taxon>
        <taxon>Chordata</taxon>
        <taxon>Cephalochordata</taxon>
        <taxon>Leptocardii</taxon>
        <taxon>Amphioxiformes</taxon>
        <taxon>Branchiostomatidae</taxon>
        <taxon>Branchiostoma</taxon>
    </lineage>
</organism>
<gene>
    <name evidence="4" type="primary">LOC109476340</name>
</gene>
<feature type="domain" description="Death" evidence="2">
    <location>
        <begin position="186"/>
        <end position="240"/>
    </location>
</feature>
<dbReference type="RefSeq" id="XP_019632825.1">
    <property type="nucleotide sequence ID" value="XM_019777266.1"/>
</dbReference>
<dbReference type="Proteomes" id="UP000515135">
    <property type="component" value="Unplaced"/>
</dbReference>
<evidence type="ECO:0000313" key="3">
    <source>
        <dbReference type="Proteomes" id="UP000515135"/>
    </source>
</evidence>
<dbReference type="InterPro" id="IPR000488">
    <property type="entry name" value="Death_dom"/>
</dbReference>
<evidence type="ECO:0000256" key="1">
    <source>
        <dbReference type="SAM" id="MobiDB-lite"/>
    </source>
</evidence>
<feature type="region of interest" description="Disordered" evidence="1">
    <location>
        <begin position="248"/>
        <end position="325"/>
    </location>
</feature>
<evidence type="ECO:0000313" key="4">
    <source>
        <dbReference type="RefSeq" id="XP_019632825.1"/>
    </source>
</evidence>
<dbReference type="InterPro" id="IPR011029">
    <property type="entry name" value="DEATH-like_dom_sf"/>
</dbReference>
<dbReference type="GeneID" id="109476340"/>
<dbReference type="SUPFAM" id="SSF47986">
    <property type="entry name" value="DEATH domain"/>
    <property type="match status" value="1"/>
</dbReference>
<sequence>MAMAQNSEGHVQNDFLYDAVLFYEKDDPEKCKVEEIKIKILESDDWEVNVFDPHRNEDGNKMDAFQQSFEKSRHAIVFLTKTVIRYMEERRNAEATFRMSTFLCKILSSHDKKVTRRLIPIKMTNDRTPSVLCDLSVLEPGQVGFRRKLFRCLSVPPGPNTPSDLQCRQKVQEIQKKVKLSDAVVQRLANRLDIPADVMADIQQEYGGCKARAMEVVDCWRTHYGKEASMDRLTEALRSIAEQTLQEGAPWSRVGAPRQAEPRRQSPVLHHLPVDPPSMEPVQRVASLEAQMGDLSLTDQSQRKATGKVEDKKKSARSKQKEPAQ</sequence>
<dbReference type="Gene3D" id="3.40.50.10140">
    <property type="entry name" value="Toll/interleukin-1 receptor homology (TIR) domain"/>
    <property type="match status" value="1"/>
</dbReference>
<dbReference type="Pfam" id="PF00531">
    <property type="entry name" value="Death"/>
    <property type="match status" value="1"/>
</dbReference>
<proteinExistence type="predicted"/>
<evidence type="ECO:0000259" key="2">
    <source>
        <dbReference type="PROSITE" id="PS50017"/>
    </source>
</evidence>
<reference evidence="4" key="1">
    <citation type="submission" date="2025-08" db="UniProtKB">
        <authorList>
            <consortium name="RefSeq"/>
        </authorList>
    </citation>
    <scope>IDENTIFICATION</scope>
    <source>
        <tissue evidence="4">Gonad</tissue>
    </source>
</reference>
<dbReference type="GO" id="GO:0007165">
    <property type="term" value="P:signal transduction"/>
    <property type="evidence" value="ECO:0007669"/>
    <property type="project" value="InterPro"/>
</dbReference>
<dbReference type="PROSITE" id="PS50017">
    <property type="entry name" value="DEATH_DOMAIN"/>
    <property type="match status" value="1"/>
</dbReference>
<dbReference type="CDD" id="cd01670">
    <property type="entry name" value="Death"/>
    <property type="match status" value="1"/>
</dbReference>